<proteinExistence type="predicted"/>
<reference evidence="1 2" key="1">
    <citation type="journal article" date="2018" name="BMC Genomics">
        <title>Genomic comparison of Trypanosoma conorhini and Trypanosoma rangeli to Trypanosoma cruzi strains of high and low virulence.</title>
        <authorList>
            <person name="Bradwell K.R."/>
            <person name="Koparde V.N."/>
            <person name="Matveyev A.V."/>
            <person name="Serrano M.G."/>
            <person name="Alves J.M."/>
            <person name="Parikh H."/>
            <person name="Huang B."/>
            <person name="Lee V."/>
            <person name="Espinosa-Alvarez O."/>
            <person name="Ortiz P.A."/>
            <person name="Costa-Martins A.G."/>
            <person name="Teixeira M.M."/>
            <person name="Buck G.A."/>
        </authorList>
    </citation>
    <scope>NUCLEOTIDE SEQUENCE [LARGE SCALE GENOMIC DNA]</scope>
    <source>
        <strain evidence="1 2">025E</strain>
    </source>
</reference>
<dbReference type="RefSeq" id="XP_029230747.1">
    <property type="nucleotide sequence ID" value="XM_029369084.1"/>
</dbReference>
<name>A0A422Q6G2_9TRYP</name>
<dbReference type="AlphaFoldDB" id="A0A422Q6G2"/>
<gene>
    <name evidence="1" type="ORF">Tco025E_02149</name>
</gene>
<evidence type="ECO:0000313" key="2">
    <source>
        <dbReference type="Proteomes" id="UP000284403"/>
    </source>
</evidence>
<accession>A0A422Q6G2</accession>
<dbReference type="Proteomes" id="UP000284403">
    <property type="component" value="Unassembled WGS sequence"/>
</dbReference>
<protein>
    <submittedName>
        <fullName evidence="1">Uncharacterized protein</fullName>
    </submittedName>
</protein>
<dbReference type="OrthoDB" id="240378at2759"/>
<organism evidence="1 2">
    <name type="scientific">Trypanosoma conorhini</name>
    <dbReference type="NCBI Taxonomy" id="83891"/>
    <lineage>
        <taxon>Eukaryota</taxon>
        <taxon>Discoba</taxon>
        <taxon>Euglenozoa</taxon>
        <taxon>Kinetoplastea</taxon>
        <taxon>Metakinetoplastina</taxon>
        <taxon>Trypanosomatida</taxon>
        <taxon>Trypanosomatidae</taxon>
        <taxon>Trypanosoma</taxon>
    </lineage>
</organism>
<dbReference type="EMBL" id="MKKU01000084">
    <property type="protein sequence ID" value="RNF25541.1"/>
    <property type="molecule type" value="Genomic_DNA"/>
</dbReference>
<evidence type="ECO:0000313" key="1">
    <source>
        <dbReference type="EMBL" id="RNF25541.1"/>
    </source>
</evidence>
<keyword evidence="2" id="KW-1185">Reference proteome</keyword>
<dbReference type="GeneID" id="40315760"/>
<sequence length="197" mass="22609">MFDDFEFDRSNPLKRLREEERELDSIQARPQGRFATQLAEVYYVRPSKLEAEKERKRGIEVYSLEDLVPSLAQQVGSTAHHYQLIKERSVPASFARSNVALEPPKRAFIATILAILIQSFVFEECGACISISVFDGWFNSFFRVGGSPISRSWLDTKTYVAKCIAQKKNLSYLVRRLFGMNSINFKDCILLERGFHG</sequence>
<comment type="caution">
    <text evidence="1">The sequence shown here is derived from an EMBL/GenBank/DDBJ whole genome shotgun (WGS) entry which is preliminary data.</text>
</comment>